<evidence type="ECO:0000313" key="1">
    <source>
        <dbReference type="EMBL" id="AUW36512.1"/>
    </source>
</evidence>
<protein>
    <submittedName>
        <fullName evidence="1">Cell division protein</fullName>
    </submittedName>
</protein>
<reference evidence="1" key="1">
    <citation type="submission" date="2017-12" db="EMBL/GenBank/DDBJ databases">
        <authorList>
            <person name="Hurst M.R.H."/>
        </authorList>
    </citation>
    <scope>NUCLEOTIDE SEQUENCE</scope>
    <source>
        <strain evidence="1">UTEX 2505</strain>
    </source>
</reference>
<keyword evidence="1" id="KW-0131">Cell cycle</keyword>
<name>A0A2K9YRM0_HAELA</name>
<gene>
    <name evidence="1" type="ORF">SG3EUKT976336.1</name>
</gene>
<dbReference type="GO" id="GO:0051301">
    <property type="term" value="P:cell division"/>
    <property type="evidence" value="ECO:0007669"/>
    <property type="project" value="UniProtKB-KW"/>
</dbReference>
<organism evidence="1">
    <name type="scientific">Haematococcus lacustris</name>
    <name type="common">Green alga</name>
    <name type="synonym">Haematococcus pluvialis</name>
    <dbReference type="NCBI Taxonomy" id="44745"/>
    <lineage>
        <taxon>Eukaryota</taxon>
        <taxon>Viridiplantae</taxon>
        <taxon>Chlorophyta</taxon>
        <taxon>core chlorophytes</taxon>
        <taxon>Chlorophyceae</taxon>
        <taxon>CS clade</taxon>
        <taxon>Chlamydomonadales</taxon>
        <taxon>Haematococcaceae</taxon>
        <taxon>Haematococcus</taxon>
    </lineage>
</organism>
<keyword evidence="1" id="KW-0934">Plastid</keyword>
<proteinExistence type="predicted"/>
<sequence length="62" mass="7737">MFDCDKTEIYSHFIFEIFGKAYSILEQNREILDYYAFHNLKKCDVFELETLKLFKRFSWYTF</sequence>
<geneLocation type="chloroplast" evidence="1"/>
<keyword evidence="1" id="KW-0132">Cell division</keyword>
<keyword evidence="1" id="KW-0150">Chloroplast</keyword>
<dbReference type="AlphaFoldDB" id="A0A2K9YRM0"/>
<dbReference type="EMBL" id="MG677935">
    <property type="protein sequence ID" value="AUW36512.1"/>
    <property type="molecule type" value="Genomic_DNA"/>
</dbReference>
<accession>A0A2K9YRM0</accession>